<dbReference type="AlphaFoldDB" id="A0A0D0DQK1"/>
<proteinExistence type="predicted"/>
<keyword evidence="2" id="KW-1185">Reference proteome</keyword>
<accession>A0A0D0DQK1</accession>
<dbReference type="EMBL" id="KN825754">
    <property type="protein sequence ID" value="KIK81670.1"/>
    <property type="molecule type" value="Genomic_DNA"/>
</dbReference>
<reference evidence="2" key="2">
    <citation type="submission" date="2015-01" db="EMBL/GenBank/DDBJ databases">
        <title>Evolutionary Origins and Diversification of the Mycorrhizal Mutualists.</title>
        <authorList>
            <consortium name="DOE Joint Genome Institute"/>
            <consortium name="Mycorrhizal Genomics Consortium"/>
            <person name="Kohler A."/>
            <person name="Kuo A."/>
            <person name="Nagy L.G."/>
            <person name="Floudas D."/>
            <person name="Copeland A."/>
            <person name="Barry K.W."/>
            <person name="Cichocki N."/>
            <person name="Veneault-Fourrey C."/>
            <person name="LaButti K."/>
            <person name="Lindquist E.A."/>
            <person name="Lipzen A."/>
            <person name="Lundell T."/>
            <person name="Morin E."/>
            <person name="Murat C."/>
            <person name="Riley R."/>
            <person name="Ohm R."/>
            <person name="Sun H."/>
            <person name="Tunlid A."/>
            <person name="Henrissat B."/>
            <person name="Grigoriev I.V."/>
            <person name="Hibbett D.S."/>
            <person name="Martin F."/>
        </authorList>
    </citation>
    <scope>NUCLEOTIDE SEQUENCE [LARGE SCALE GENOMIC DNA]</scope>
    <source>
        <strain evidence="2">Ve08.2h10</strain>
    </source>
</reference>
<evidence type="ECO:0000313" key="2">
    <source>
        <dbReference type="Proteomes" id="UP000054538"/>
    </source>
</evidence>
<organism evidence="1 2">
    <name type="scientific">Paxillus rubicundulus Ve08.2h10</name>
    <dbReference type="NCBI Taxonomy" id="930991"/>
    <lineage>
        <taxon>Eukaryota</taxon>
        <taxon>Fungi</taxon>
        <taxon>Dikarya</taxon>
        <taxon>Basidiomycota</taxon>
        <taxon>Agaricomycotina</taxon>
        <taxon>Agaricomycetes</taxon>
        <taxon>Agaricomycetidae</taxon>
        <taxon>Boletales</taxon>
        <taxon>Paxilineae</taxon>
        <taxon>Paxillaceae</taxon>
        <taxon>Paxillus</taxon>
    </lineage>
</organism>
<sequence>MYPGYTGGEITKFGIFDFRGSPGFWYSGGTLRSAHSPLLAIALHPLYLIINTCRPHNPTNLHWLCRRGREPRSAHSRQGRAAALGTGQVNLRVSAPHTHTAGLVAGGRALCSHANMNVNAQCVPIPVCTRGWGEGGEVTPRGQTGRDSANQCRRCEPV</sequence>
<protein>
    <submittedName>
        <fullName evidence="1">Uncharacterized protein</fullName>
    </submittedName>
</protein>
<dbReference type="HOGENOM" id="CLU_1669969_0_0_1"/>
<evidence type="ECO:0000313" key="1">
    <source>
        <dbReference type="EMBL" id="KIK81670.1"/>
    </source>
</evidence>
<reference evidence="1 2" key="1">
    <citation type="submission" date="2014-04" db="EMBL/GenBank/DDBJ databases">
        <authorList>
            <consortium name="DOE Joint Genome Institute"/>
            <person name="Kuo A."/>
            <person name="Kohler A."/>
            <person name="Jargeat P."/>
            <person name="Nagy L.G."/>
            <person name="Floudas D."/>
            <person name="Copeland A."/>
            <person name="Barry K.W."/>
            <person name="Cichocki N."/>
            <person name="Veneault-Fourrey C."/>
            <person name="LaButti K."/>
            <person name="Lindquist E.A."/>
            <person name="Lipzen A."/>
            <person name="Lundell T."/>
            <person name="Morin E."/>
            <person name="Murat C."/>
            <person name="Sun H."/>
            <person name="Tunlid A."/>
            <person name="Henrissat B."/>
            <person name="Grigoriev I.V."/>
            <person name="Hibbett D.S."/>
            <person name="Martin F."/>
            <person name="Nordberg H.P."/>
            <person name="Cantor M.N."/>
            <person name="Hua S.X."/>
        </authorList>
    </citation>
    <scope>NUCLEOTIDE SEQUENCE [LARGE SCALE GENOMIC DNA]</scope>
    <source>
        <strain evidence="1 2">Ve08.2h10</strain>
    </source>
</reference>
<dbReference type="InParanoid" id="A0A0D0DQK1"/>
<name>A0A0D0DQK1_9AGAM</name>
<gene>
    <name evidence="1" type="ORF">PAXRUDRAFT_747916</name>
</gene>
<dbReference type="Proteomes" id="UP000054538">
    <property type="component" value="Unassembled WGS sequence"/>
</dbReference>